<dbReference type="GO" id="GO:0000974">
    <property type="term" value="C:Prp19 complex"/>
    <property type="evidence" value="ECO:0000318"/>
    <property type="project" value="GO_Central"/>
</dbReference>
<accession>A7SD68</accession>
<evidence type="ECO:0000313" key="10">
    <source>
        <dbReference type="Proteomes" id="UP000001593"/>
    </source>
</evidence>
<dbReference type="EMBL" id="DS469628">
    <property type="protein sequence ID" value="EDO38311.1"/>
    <property type="molecule type" value="Genomic_DNA"/>
</dbReference>
<comment type="function">
    <text evidence="7">Involved in pre-mRNA splicing.</text>
</comment>
<dbReference type="OrthoDB" id="199717at2759"/>
<dbReference type="GO" id="GO:0071014">
    <property type="term" value="C:post-mRNA release spliceosomal complex"/>
    <property type="evidence" value="ECO:0000318"/>
    <property type="project" value="GO_Central"/>
</dbReference>
<comment type="subunit">
    <text evidence="7">May be part of a spliceosome complex.</text>
</comment>
<dbReference type="eggNOG" id="KOG2609">
    <property type="taxonomic scope" value="Eukaryota"/>
</dbReference>
<dbReference type="GO" id="GO:0071013">
    <property type="term" value="C:catalytic step 2 spliceosome"/>
    <property type="evidence" value="ECO:0000318"/>
    <property type="project" value="GO_Central"/>
</dbReference>
<dbReference type="Pfam" id="PF08231">
    <property type="entry name" value="SYF2"/>
    <property type="match status" value="1"/>
</dbReference>
<dbReference type="AlphaFoldDB" id="A7SD68"/>
<comment type="similarity">
    <text evidence="2 7">Belongs to the SYF2 family.</text>
</comment>
<evidence type="ECO:0000256" key="4">
    <source>
        <dbReference type="ARBA" id="ARBA00022728"/>
    </source>
</evidence>
<dbReference type="PANTHER" id="PTHR13264:SF5">
    <property type="entry name" value="PRE-MRNA-SPLICING FACTOR SYF2"/>
    <property type="match status" value="1"/>
</dbReference>
<evidence type="ECO:0000313" key="9">
    <source>
        <dbReference type="EMBL" id="EDO38311.1"/>
    </source>
</evidence>
<keyword evidence="10" id="KW-1185">Reference proteome</keyword>
<proteinExistence type="inferred from homology"/>
<evidence type="ECO:0000256" key="8">
    <source>
        <dbReference type="SAM" id="MobiDB-lite"/>
    </source>
</evidence>
<dbReference type="InParanoid" id="A7SD68"/>
<keyword evidence="4 7" id="KW-0747">Spliceosome</keyword>
<organism evidence="9 10">
    <name type="scientific">Nematostella vectensis</name>
    <name type="common">Starlet sea anemone</name>
    <dbReference type="NCBI Taxonomy" id="45351"/>
    <lineage>
        <taxon>Eukaryota</taxon>
        <taxon>Metazoa</taxon>
        <taxon>Cnidaria</taxon>
        <taxon>Anthozoa</taxon>
        <taxon>Hexacorallia</taxon>
        <taxon>Actiniaria</taxon>
        <taxon>Edwardsiidae</taxon>
        <taxon>Nematostella</taxon>
    </lineage>
</organism>
<evidence type="ECO:0000256" key="1">
    <source>
        <dbReference type="ARBA" id="ARBA00004123"/>
    </source>
</evidence>
<comment type="subcellular location">
    <subcellularLocation>
        <location evidence="1 7">Nucleus</location>
    </subcellularLocation>
</comment>
<feature type="region of interest" description="Disordered" evidence="8">
    <location>
        <begin position="1"/>
        <end position="28"/>
    </location>
</feature>
<protein>
    <recommendedName>
        <fullName evidence="7">Pre-mRNA-splicing factor SYF2</fullName>
    </recommendedName>
</protein>
<feature type="compositionally biased region" description="Basic and acidic residues" evidence="8">
    <location>
        <begin position="10"/>
        <end position="28"/>
    </location>
</feature>
<keyword evidence="3 7" id="KW-0507">mRNA processing</keyword>
<evidence type="ECO:0000256" key="7">
    <source>
        <dbReference type="RuleBase" id="RU367148"/>
    </source>
</evidence>
<keyword evidence="5 7" id="KW-0508">mRNA splicing</keyword>
<dbReference type="PANTHER" id="PTHR13264">
    <property type="entry name" value="GCIP-INTERACTING PROTEIN P29"/>
    <property type="match status" value="1"/>
</dbReference>
<dbReference type="OMA" id="RRRMHND"/>
<dbReference type="Proteomes" id="UP000001593">
    <property type="component" value="Unassembled WGS sequence"/>
</dbReference>
<evidence type="ECO:0000256" key="3">
    <source>
        <dbReference type="ARBA" id="ARBA00022664"/>
    </source>
</evidence>
<reference evidence="9 10" key="1">
    <citation type="journal article" date="2007" name="Science">
        <title>Sea anemone genome reveals ancestral eumetazoan gene repertoire and genomic organization.</title>
        <authorList>
            <person name="Putnam N.H."/>
            <person name="Srivastava M."/>
            <person name="Hellsten U."/>
            <person name="Dirks B."/>
            <person name="Chapman J."/>
            <person name="Salamov A."/>
            <person name="Terry A."/>
            <person name="Shapiro H."/>
            <person name="Lindquist E."/>
            <person name="Kapitonov V.V."/>
            <person name="Jurka J."/>
            <person name="Genikhovich G."/>
            <person name="Grigoriev I.V."/>
            <person name="Lucas S.M."/>
            <person name="Steele R.E."/>
            <person name="Finnerty J.R."/>
            <person name="Technau U."/>
            <person name="Martindale M.Q."/>
            <person name="Rokhsar D.S."/>
        </authorList>
    </citation>
    <scope>NUCLEOTIDE SEQUENCE [LARGE SCALE GENOMIC DNA]</scope>
    <source>
        <strain evidence="10">CH2 X CH6</strain>
    </source>
</reference>
<evidence type="ECO:0000256" key="5">
    <source>
        <dbReference type="ARBA" id="ARBA00023187"/>
    </source>
</evidence>
<dbReference type="InterPro" id="IPR013260">
    <property type="entry name" value="mRNA_splic_SYF2"/>
</dbReference>
<gene>
    <name evidence="9" type="ORF">NEMVEDRAFT_v1g169197</name>
</gene>
<sequence>MKRLQQLHLRRNEARKMNHQEVVEEDRKKKLPANWEAKQRRVEWEQQDDEVRKAAEAKGEDFERVKMLSMTADEAERLERKKKKRNPDQGFADFAQAQQRQYSRLTKQLKPDMSEYKKQKDELGEAFTPSVDNLSYGGEGKVSEAGIDRMVADLEKQAEKRAKFSRRRAHYDDADIDYINERNMKFNKKLARFYDPFTAEIKQNLERGTAV</sequence>
<dbReference type="GO" id="GO:0000398">
    <property type="term" value="P:mRNA splicing, via spliceosome"/>
    <property type="evidence" value="ECO:0007669"/>
    <property type="project" value="UniProtKB-UniRule"/>
</dbReference>
<dbReference type="KEGG" id="nve:5509891"/>
<evidence type="ECO:0000256" key="6">
    <source>
        <dbReference type="ARBA" id="ARBA00023242"/>
    </source>
</evidence>
<name>A7SD68_NEMVE</name>
<dbReference type="PhylomeDB" id="A7SD68"/>
<keyword evidence="6 7" id="KW-0539">Nucleus</keyword>
<dbReference type="HOGENOM" id="CLU_051065_3_0_1"/>
<evidence type="ECO:0000256" key="2">
    <source>
        <dbReference type="ARBA" id="ARBA00010028"/>
    </source>
</evidence>
<dbReference type="STRING" id="45351.A7SD68"/>